<keyword evidence="7 12" id="KW-0378">Hydrolase</keyword>
<dbReference type="InterPro" id="IPR015797">
    <property type="entry name" value="NUDIX_hydrolase-like_dom_sf"/>
</dbReference>
<dbReference type="EC" id="3.6.1.55" evidence="11"/>
<evidence type="ECO:0000256" key="5">
    <source>
        <dbReference type="ARBA" id="ARBA00022723"/>
    </source>
</evidence>
<proteinExistence type="inferred from homology"/>
<evidence type="ECO:0000256" key="6">
    <source>
        <dbReference type="ARBA" id="ARBA00022763"/>
    </source>
</evidence>
<dbReference type="GO" id="GO:0008413">
    <property type="term" value="F:8-oxo-7,8-dihydroguanosine triphosphate pyrophosphatase activity"/>
    <property type="evidence" value="ECO:0007669"/>
    <property type="project" value="TreeGrafter"/>
</dbReference>
<comment type="caution">
    <text evidence="14">The sequence shown here is derived from an EMBL/GenBank/DDBJ whole genome shotgun (WGS) entry which is preliminary data.</text>
</comment>
<dbReference type="GO" id="GO:0044716">
    <property type="term" value="F:8-oxo-GDP phosphatase activity"/>
    <property type="evidence" value="ECO:0007669"/>
    <property type="project" value="TreeGrafter"/>
</dbReference>
<reference evidence="14" key="2">
    <citation type="submission" date="2021-04" db="EMBL/GenBank/DDBJ databases">
        <authorList>
            <person name="Gilroy R."/>
        </authorList>
    </citation>
    <scope>NUCLEOTIDE SEQUENCE</scope>
    <source>
        <strain evidence="14">CHK187-5294</strain>
    </source>
</reference>
<evidence type="ECO:0000256" key="4">
    <source>
        <dbReference type="ARBA" id="ARBA00022705"/>
    </source>
</evidence>
<accession>A0A9D2D069</accession>
<dbReference type="PRINTS" id="PR00502">
    <property type="entry name" value="NUDIXFAMILY"/>
</dbReference>
<evidence type="ECO:0000256" key="7">
    <source>
        <dbReference type="ARBA" id="ARBA00022801"/>
    </source>
</evidence>
<dbReference type="GO" id="GO:0006260">
    <property type="term" value="P:DNA replication"/>
    <property type="evidence" value="ECO:0007669"/>
    <property type="project" value="UniProtKB-KW"/>
</dbReference>
<dbReference type="EMBL" id="DXCL01000042">
    <property type="protein sequence ID" value="HIZ03987.1"/>
    <property type="molecule type" value="Genomic_DNA"/>
</dbReference>
<dbReference type="AlphaFoldDB" id="A0A9D2D069"/>
<comment type="catalytic activity">
    <reaction evidence="10">
        <text>8-oxo-dGTP + H2O = 8-oxo-dGMP + diphosphate + H(+)</text>
        <dbReference type="Rhea" id="RHEA:31575"/>
        <dbReference type="ChEBI" id="CHEBI:15377"/>
        <dbReference type="ChEBI" id="CHEBI:15378"/>
        <dbReference type="ChEBI" id="CHEBI:33019"/>
        <dbReference type="ChEBI" id="CHEBI:63224"/>
        <dbReference type="ChEBI" id="CHEBI:77896"/>
        <dbReference type="EC" id="3.6.1.55"/>
    </reaction>
</comment>
<evidence type="ECO:0000256" key="8">
    <source>
        <dbReference type="ARBA" id="ARBA00022842"/>
    </source>
</evidence>
<comment type="cofactor">
    <cofactor evidence="1">
        <name>Mg(2+)</name>
        <dbReference type="ChEBI" id="CHEBI:18420"/>
    </cofactor>
</comment>
<dbReference type="Pfam" id="PF00293">
    <property type="entry name" value="NUDIX"/>
    <property type="match status" value="1"/>
</dbReference>
<evidence type="ECO:0000259" key="13">
    <source>
        <dbReference type="PROSITE" id="PS51462"/>
    </source>
</evidence>
<sequence length="132" mass="14736">MEMKKLHVVGAAIVEDGRVLAAKRGESKYGYVAHKYEFVGGKVEEGESETEALVREVREELGAEIEVTGLLIRVGHTYPDFEIELSVYFSKLLSGYRMIEHESLRWIPVAGLKAEEWAPADAPAVEKLKTMA</sequence>
<evidence type="ECO:0000256" key="1">
    <source>
        <dbReference type="ARBA" id="ARBA00001946"/>
    </source>
</evidence>
<dbReference type="InterPro" id="IPR047127">
    <property type="entry name" value="MutT-like"/>
</dbReference>
<dbReference type="CDD" id="cd03425">
    <property type="entry name" value="NUDIX_MutT_NudA_like"/>
    <property type="match status" value="1"/>
</dbReference>
<feature type="domain" description="Nudix hydrolase" evidence="13">
    <location>
        <begin position="4"/>
        <end position="129"/>
    </location>
</feature>
<dbReference type="PROSITE" id="PS51462">
    <property type="entry name" value="NUDIX"/>
    <property type="match status" value="1"/>
</dbReference>
<keyword evidence="5" id="KW-0479">Metal-binding</keyword>
<gene>
    <name evidence="14" type="ORF">H9727_06850</name>
</gene>
<dbReference type="InterPro" id="IPR020084">
    <property type="entry name" value="NUDIX_hydrolase_CS"/>
</dbReference>
<dbReference type="PANTHER" id="PTHR47707">
    <property type="entry name" value="8-OXO-DGTP DIPHOSPHATASE"/>
    <property type="match status" value="1"/>
</dbReference>
<dbReference type="GO" id="GO:0035539">
    <property type="term" value="F:8-oxo-7,8-dihydrodeoxyguanosine triphosphate pyrophosphatase activity"/>
    <property type="evidence" value="ECO:0007669"/>
    <property type="project" value="UniProtKB-EC"/>
</dbReference>
<keyword evidence="8" id="KW-0460">Magnesium</keyword>
<name>A0A9D2D069_9FIRM</name>
<keyword evidence="3" id="KW-0515">Mutator protein</keyword>
<evidence type="ECO:0000256" key="9">
    <source>
        <dbReference type="ARBA" id="ARBA00023204"/>
    </source>
</evidence>
<dbReference type="Proteomes" id="UP000824132">
    <property type="component" value="Unassembled WGS sequence"/>
</dbReference>
<evidence type="ECO:0000256" key="12">
    <source>
        <dbReference type="RuleBase" id="RU003476"/>
    </source>
</evidence>
<dbReference type="InterPro" id="IPR020476">
    <property type="entry name" value="Nudix_hydrolase"/>
</dbReference>
<evidence type="ECO:0000313" key="14">
    <source>
        <dbReference type="EMBL" id="HIZ03987.1"/>
    </source>
</evidence>
<evidence type="ECO:0000256" key="3">
    <source>
        <dbReference type="ARBA" id="ARBA00022457"/>
    </source>
</evidence>
<protein>
    <recommendedName>
        <fullName evidence="11">8-oxo-dGTP diphosphatase</fullName>
        <ecNumber evidence="11">3.6.1.55</ecNumber>
    </recommendedName>
</protein>
<evidence type="ECO:0000256" key="2">
    <source>
        <dbReference type="ARBA" id="ARBA00005582"/>
    </source>
</evidence>
<dbReference type="GO" id="GO:0044715">
    <property type="term" value="F:8-oxo-dGDP phosphatase activity"/>
    <property type="evidence" value="ECO:0007669"/>
    <property type="project" value="TreeGrafter"/>
</dbReference>
<dbReference type="PANTHER" id="PTHR47707:SF1">
    <property type="entry name" value="NUDIX HYDROLASE FAMILY PROTEIN"/>
    <property type="match status" value="1"/>
</dbReference>
<evidence type="ECO:0000313" key="15">
    <source>
        <dbReference type="Proteomes" id="UP000824132"/>
    </source>
</evidence>
<keyword evidence="9" id="KW-0234">DNA repair</keyword>
<evidence type="ECO:0000256" key="11">
    <source>
        <dbReference type="ARBA" id="ARBA00038905"/>
    </source>
</evidence>
<evidence type="ECO:0000256" key="10">
    <source>
        <dbReference type="ARBA" id="ARBA00035861"/>
    </source>
</evidence>
<dbReference type="GO" id="GO:0046872">
    <property type="term" value="F:metal ion binding"/>
    <property type="evidence" value="ECO:0007669"/>
    <property type="project" value="UniProtKB-KW"/>
</dbReference>
<comment type="similarity">
    <text evidence="2 12">Belongs to the Nudix hydrolase family.</text>
</comment>
<dbReference type="InterPro" id="IPR000086">
    <property type="entry name" value="NUDIX_hydrolase_dom"/>
</dbReference>
<reference evidence="14" key="1">
    <citation type="journal article" date="2021" name="PeerJ">
        <title>Extensive microbial diversity within the chicken gut microbiome revealed by metagenomics and culture.</title>
        <authorList>
            <person name="Gilroy R."/>
            <person name="Ravi A."/>
            <person name="Getino M."/>
            <person name="Pursley I."/>
            <person name="Horton D.L."/>
            <person name="Alikhan N.F."/>
            <person name="Baker D."/>
            <person name="Gharbi K."/>
            <person name="Hall N."/>
            <person name="Watson M."/>
            <person name="Adriaenssens E.M."/>
            <person name="Foster-Nyarko E."/>
            <person name="Jarju S."/>
            <person name="Secka A."/>
            <person name="Antonio M."/>
            <person name="Oren A."/>
            <person name="Chaudhuri R.R."/>
            <person name="La Ragione R."/>
            <person name="Hildebrand F."/>
            <person name="Pallen M.J."/>
        </authorList>
    </citation>
    <scope>NUCLEOTIDE SEQUENCE</scope>
    <source>
        <strain evidence="14">CHK187-5294</strain>
    </source>
</reference>
<dbReference type="SUPFAM" id="SSF55811">
    <property type="entry name" value="Nudix"/>
    <property type="match status" value="1"/>
</dbReference>
<keyword evidence="6" id="KW-0227">DNA damage</keyword>
<keyword evidence="4" id="KW-0235">DNA replication</keyword>
<dbReference type="PROSITE" id="PS00893">
    <property type="entry name" value="NUDIX_BOX"/>
    <property type="match status" value="1"/>
</dbReference>
<organism evidence="14 15">
    <name type="scientific">Candidatus Borkfalkia avistercoris</name>
    <dbReference type="NCBI Taxonomy" id="2838504"/>
    <lineage>
        <taxon>Bacteria</taxon>
        <taxon>Bacillati</taxon>
        <taxon>Bacillota</taxon>
        <taxon>Clostridia</taxon>
        <taxon>Christensenellales</taxon>
        <taxon>Christensenellaceae</taxon>
        <taxon>Candidatus Borkfalkia</taxon>
    </lineage>
</organism>
<dbReference type="Gene3D" id="3.90.79.10">
    <property type="entry name" value="Nucleoside Triphosphate Pyrophosphohydrolase"/>
    <property type="match status" value="1"/>
</dbReference>
<dbReference type="GO" id="GO:0006281">
    <property type="term" value="P:DNA repair"/>
    <property type="evidence" value="ECO:0007669"/>
    <property type="project" value="UniProtKB-KW"/>
</dbReference>